<dbReference type="Proteomes" id="UP001627154">
    <property type="component" value="Unassembled WGS sequence"/>
</dbReference>
<sequence>MEAPITITGYIHHLVEFGKSIIMVRANEPAIEFPQSERKKNLSDGRSKTIIYQINNRQSNLTKPFRRPLVSPIIHEKYTARVLCCTVLHMHDGRVVSRACETIGLRACANCKGLRRRGAVIGSEKLSRF</sequence>
<name>A0ABD2WT87_9HYME</name>
<evidence type="ECO:0000313" key="2">
    <source>
        <dbReference type="Proteomes" id="UP001627154"/>
    </source>
</evidence>
<accession>A0ABD2WT87</accession>
<protein>
    <recommendedName>
        <fullName evidence="3">Ribosomal protein S14</fullName>
    </recommendedName>
</protein>
<proteinExistence type="predicted"/>
<evidence type="ECO:0000313" key="1">
    <source>
        <dbReference type="EMBL" id="KAL3395778.1"/>
    </source>
</evidence>
<keyword evidence="2" id="KW-1185">Reference proteome</keyword>
<dbReference type="EMBL" id="JBJJXI010000077">
    <property type="protein sequence ID" value="KAL3395778.1"/>
    <property type="molecule type" value="Genomic_DNA"/>
</dbReference>
<gene>
    <name evidence="1" type="ORF">TKK_010107</name>
</gene>
<reference evidence="1 2" key="1">
    <citation type="journal article" date="2024" name="bioRxiv">
        <title>A reference genome for Trichogramma kaykai: A tiny desert-dwelling parasitoid wasp with competing sex-ratio distorters.</title>
        <authorList>
            <person name="Culotta J."/>
            <person name="Lindsey A.R."/>
        </authorList>
    </citation>
    <scope>NUCLEOTIDE SEQUENCE [LARGE SCALE GENOMIC DNA]</scope>
    <source>
        <strain evidence="1 2">KSX58</strain>
    </source>
</reference>
<comment type="caution">
    <text evidence="1">The sequence shown here is derived from an EMBL/GenBank/DDBJ whole genome shotgun (WGS) entry which is preliminary data.</text>
</comment>
<evidence type="ECO:0008006" key="3">
    <source>
        <dbReference type="Google" id="ProtNLM"/>
    </source>
</evidence>
<dbReference type="AlphaFoldDB" id="A0ABD2WT87"/>
<organism evidence="1 2">
    <name type="scientific">Trichogramma kaykai</name>
    <dbReference type="NCBI Taxonomy" id="54128"/>
    <lineage>
        <taxon>Eukaryota</taxon>
        <taxon>Metazoa</taxon>
        <taxon>Ecdysozoa</taxon>
        <taxon>Arthropoda</taxon>
        <taxon>Hexapoda</taxon>
        <taxon>Insecta</taxon>
        <taxon>Pterygota</taxon>
        <taxon>Neoptera</taxon>
        <taxon>Endopterygota</taxon>
        <taxon>Hymenoptera</taxon>
        <taxon>Apocrita</taxon>
        <taxon>Proctotrupomorpha</taxon>
        <taxon>Chalcidoidea</taxon>
        <taxon>Trichogrammatidae</taxon>
        <taxon>Trichogramma</taxon>
    </lineage>
</organism>